<name>A0A6C0JET7_9ZZZZ</name>
<protein>
    <submittedName>
        <fullName evidence="1">Uncharacterized protein</fullName>
    </submittedName>
</protein>
<reference evidence="1" key="1">
    <citation type="journal article" date="2020" name="Nature">
        <title>Giant virus diversity and host interactions through global metagenomics.</title>
        <authorList>
            <person name="Schulz F."/>
            <person name="Roux S."/>
            <person name="Paez-Espino D."/>
            <person name="Jungbluth S."/>
            <person name="Walsh D.A."/>
            <person name="Denef V.J."/>
            <person name="McMahon K.D."/>
            <person name="Konstantinidis K.T."/>
            <person name="Eloe-Fadrosh E.A."/>
            <person name="Kyrpides N.C."/>
            <person name="Woyke T."/>
        </authorList>
    </citation>
    <scope>NUCLEOTIDE SEQUENCE</scope>
    <source>
        <strain evidence="1">GVMAG-M-3300026093-6</strain>
    </source>
</reference>
<organism evidence="1">
    <name type="scientific">viral metagenome</name>
    <dbReference type="NCBI Taxonomy" id="1070528"/>
    <lineage>
        <taxon>unclassified sequences</taxon>
        <taxon>metagenomes</taxon>
        <taxon>organismal metagenomes</taxon>
    </lineage>
</organism>
<proteinExistence type="predicted"/>
<evidence type="ECO:0000313" key="1">
    <source>
        <dbReference type="EMBL" id="QHU03256.1"/>
    </source>
</evidence>
<sequence length="138" mass="15980">MNNTDNKDSTDNVDSTDNKYNILRDMLSFINIEFTDINTLIGTEIDRDVFLMPFVIDKFKNYQNDLKKKGYKSSYLTSLQKNNIVKQQFPAINTMRQILKCNDLKLKPKNQSLGYNKSTGSKIIKRSFIITPLSVENL</sequence>
<accession>A0A6C0JET7</accession>
<dbReference type="AlphaFoldDB" id="A0A6C0JET7"/>
<dbReference type="EMBL" id="MN740373">
    <property type="protein sequence ID" value="QHU03256.1"/>
    <property type="molecule type" value="Genomic_DNA"/>
</dbReference>